<evidence type="ECO:0000256" key="10">
    <source>
        <dbReference type="HAMAP-Rule" id="MF_00230"/>
    </source>
</evidence>
<evidence type="ECO:0000256" key="4">
    <source>
        <dbReference type="ARBA" id="ARBA00015486"/>
    </source>
</evidence>
<comment type="pathway">
    <text evidence="1 10">Nucleoside biosynthesis; alpha-ribazole biosynthesis; alpha-ribazole from 5,6-dimethylbenzimidazole: step 1/2.</text>
</comment>
<dbReference type="EMBL" id="JAQQXS010000009">
    <property type="protein sequence ID" value="MDC8785789.1"/>
    <property type="molecule type" value="Genomic_DNA"/>
</dbReference>
<dbReference type="InterPro" id="IPR017846">
    <property type="entry name" value="Nict_dMeBzImd_PRibTrfase_bact"/>
</dbReference>
<proteinExistence type="inferred from homology"/>
<dbReference type="Proteomes" id="UP001219862">
    <property type="component" value="Unassembled WGS sequence"/>
</dbReference>
<dbReference type="SUPFAM" id="SSF52733">
    <property type="entry name" value="Nicotinate mononucleotide:5,6-dimethylbenzimidazole phosphoribosyltransferase (CobT)"/>
    <property type="match status" value="1"/>
</dbReference>
<sequence>MHDLIPHISSLQDATLKAELQQCIDGKTKPLGALGRLETLMMQLGLIQGTLRPQLREPQMMVFAGDHGLAAQGVSAYPSDVTWQMVENFLAGGAAVSVLARQHGLEMTVVDAGVAHDFAPRAGLVIAKIACGTQDASEQAAMSMDQCATAIAAGRKLLGQRPGNALLLGEMGIGNTSSAALLLARLADLPVADCAGRGTGLDDAGLTHKISVLEKVLQRHPEAREALPALAAFGGFEIAMMVGAVLQAAQENRVIVVDGFISSSAVLVASRLRPAVLERCVFAHQSEERGHALMLQAMAPAESALRPQPLLNLGLRLGEGSGAALAWPLLESACRVMAEMASFASAGVSEKA</sequence>
<dbReference type="PANTHER" id="PTHR43463:SF1">
    <property type="entry name" value="NICOTINATE-NUCLEOTIDE--DIMETHYLBENZIMIDAZOLE PHOSPHORIBOSYLTRANSFERASE"/>
    <property type="match status" value="1"/>
</dbReference>
<dbReference type="InterPro" id="IPR036087">
    <property type="entry name" value="Nict_dMeBzImd_PRibTrfase_sf"/>
</dbReference>
<dbReference type="InterPro" id="IPR003200">
    <property type="entry name" value="Nict_dMeBzImd_PRibTrfase"/>
</dbReference>
<reference evidence="11 12" key="1">
    <citation type="submission" date="2022-10" db="EMBL/GenBank/DDBJ databases">
        <title>paucibacter sp. hw8 Genome sequencing.</title>
        <authorList>
            <person name="Park S."/>
        </authorList>
    </citation>
    <scope>NUCLEOTIDE SEQUENCE [LARGE SCALE GENOMIC DNA]</scope>
    <source>
        <strain evidence="12">hw8</strain>
    </source>
</reference>
<dbReference type="HAMAP" id="MF_00230">
    <property type="entry name" value="CobT"/>
    <property type="match status" value="1"/>
</dbReference>
<evidence type="ECO:0000313" key="12">
    <source>
        <dbReference type="Proteomes" id="UP001219862"/>
    </source>
</evidence>
<comment type="function">
    <text evidence="10">Catalyzes the synthesis of alpha-ribazole-5'-phosphate from nicotinate mononucleotide (NAMN) and 5,6-dimethylbenzimidazole (DMB).</text>
</comment>
<dbReference type="PANTHER" id="PTHR43463">
    <property type="entry name" value="NICOTINATE-NUCLEOTIDE--DIMETHYLBENZIMIDAZOLE PHOSPHORIBOSYLTRANSFERASE"/>
    <property type="match status" value="1"/>
</dbReference>
<evidence type="ECO:0000256" key="6">
    <source>
        <dbReference type="ARBA" id="ARBA00022676"/>
    </source>
</evidence>
<evidence type="ECO:0000256" key="8">
    <source>
        <dbReference type="ARBA" id="ARBA00030686"/>
    </source>
</evidence>
<protein>
    <recommendedName>
        <fullName evidence="4 10">Nicotinate-nucleotide--dimethylbenzimidazole phosphoribosyltransferase</fullName>
        <shortName evidence="10">NN:DBI PRT</shortName>
        <ecNumber evidence="3 10">2.4.2.21</ecNumber>
    </recommendedName>
    <alternativeName>
        <fullName evidence="8 10">N(1)-alpha-phosphoribosyltransferase</fullName>
    </alternativeName>
</protein>
<dbReference type="Pfam" id="PF02277">
    <property type="entry name" value="DBI_PRT"/>
    <property type="match status" value="1"/>
</dbReference>
<evidence type="ECO:0000256" key="7">
    <source>
        <dbReference type="ARBA" id="ARBA00022679"/>
    </source>
</evidence>
<dbReference type="CDD" id="cd02439">
    <property type="entry name" value="DMB-PRT_CobT"/>
    <property type="match status" value="1"/>
</dbReference>
<feature type="active site" description="Proton acceptor" evidence="10">
    <location>
        <position position="319"/>
    </location>
</feature>
<evidence type="ECO:0000256" key="5">
    <source>
        <dbReference type="ARBA" id="ARBA00022573"/>
    </source>
</evidence>
<evidence type="ECO:0000256" key="9">
    <source>
        <dbReference type="ARBA" id="ARBA00047340"/>
    </source>
</evidence>
<evidence type="ECO:0000256" key="1">
    <source>
        <dbReference type="ARBA" id="ARBA00005049"/>
    </source>
</evidence>
<name>A0ABT5KS81_9BURK</name>
<comment type="caution">
    <text evidence="11">The sequence shown here is derived from an EMBL/GenBank/DDBJ whole genome shotgun (WGS) entry which is preliminary data.</text>
</comment>
<dbReference type="RefSeq" id="WP_273596905.1">
    <property type="nucleotide sequence ID" value="NZ_JAQQXS010000009.1"/>
</dbReference>
<keyword evidence="6 10" id="KW-0328">Glycosyltransferase</keyword>
<comment type="similarity">
    <text evidence="2 10">Belongs to the CobT family.</text>
</comment>
<dbReference type="InterPro" id="IPR023195">
    <property type="entry name" value="Nict_dMeBzImd_PRibTrfase_N"/>
</dbReference>
<gene>
    <name evidence="10 11" type="primary">cobT</name>
    <name evidence="11" type="ORF">PRZ01_11345</name>
</gene>
<accession>A0ABT5KS81</accession>
<evidence type="ECO:0000256" key="2">
    <source>
        <dbReference type="ARBA" id="ARBA00007110"/>
    </source>
</evidence>
<dbReference type="Gene3D" id="3.40.50.10210">
    <property type="match status" value="1"/>
</dbReference>
<comment type="catalytic activity">
    <reaction evidence="9 10">
        <text>5,6-dimethylbenzimidazole + nicotinate beta-D-ribonucleotide = alpha-ribazole 5'-phosphate + nicotinate + H(+)</text>
        <dbReference type="Rhea" id="RHEA:11196"/>
        <dbReference type="ChEBI" id="CHEBI:15378"/>
        <dbReference type="ChEBI" id="CHEBI:15890"/>
        <dbReference type="ChEBI" id="CHEBI:32544"/>
        <dbReference type="ChEBI" id="CHEBI:57502"/>
        <dbReference type="ChEBI" id="CHEBI:57918"/>
        <dbReference type="EC" id="2.4.2.21"/>
    </reaction>
</comment>
<keyword evidence="12" id="KW-1185">Reference proteome</keyword>
<keyword evidence="7 10" id="KW-0808">Transferase</keyword>
<dbReference type="NCBIfam" id="TIGR03160">
    <property type="entry name" value="cobT_DBIPRT"/>
    <property type="match status" value="1"/>
</dbReference>
<keyword evidence="5 10" id="KW-0169">Cobalamin biosynthesis</keyword>
<dbReference type="NCBIfam" id="NF000996">
    <property type="entry name" value="PRK00105.1"/>
    <property type="match status" value="1"/>
</dbReference>
<evidence type="ECO:0000256" key="3">
    <source>
        <dbReference type="ARBA" id="ARBA00011991"/>
    </source>
</evidence>
<dbReference type="Gene3D" id="1.10.1610.10">
    <property type="match status" value="1"/>
</dbReference>
<organism evidence="11 12">
    <name type="scientific">Roseateles koreensis</name>
    <dbReference type="NCBI Taxonomy" id="2987526"/>
    <lineage>
        <taxon>Bacteria</taxon>
        <taxon>Pseudomonadati</taxon>
        <taxon>Pseudomonadota</taxon>
        <taxon>Betaproteobacteria</taxon>
        <taxon>Burkholderiales</taxon>
        <taxon>Sphaerotilaceae</taxon>
        <taxon>Roseateles</taxon>
    </lineage>
</organism>
<dbReference type="GO" id="GO:0008939">
    <property type="term" value="F:nicotinate-nucleotide-dimethylbenzimidazole phosphoribosyltransferase activity"/>
    <property type="evidence" value="ECO:0007669"/>
    <property type="project" value="UniProtKB-EC"/>
</dbReference>
<dbReference type="EC" id="2.4.2.21" evidence="3 10"/>
<evidence type="ECO:0000313" key="11">
    <source>
        <dbReference type="EMBL" id="MDC8785789.1"/>
    </source>
</evidence>